<dbReference type="OrthoDB" id="5426911at2759"/>
<protein>
    <submittedName>
        <fullName evidence="2">Uncharacterized protein</fullName>
    </submittedName>
</protein>
<dbReference type="AlphaFoldDB" id="A0A8H4IWY5"/>
<feature type="region of interest" description="Disordered" evidence="1">
    <location>
        <begin position="70"/>
        <end position="96"/>
    </location>
</feature>
<dbReference type="EMBL" id="WWBZ02000033">
    <property type="protein sequence ID" value="KAF4306618.1"/>
    <property type="molecule type" value="Genomic_DNA"/>
</dbReference>
<proteinExistence type="predicted"/>
<gene>
    <name evidence="2" type="ORF">GTA08_BOTSDO04855</name>
</gene>
<feature type="compositionally biased region" description="Polar residues" evidence="1">
    <location>
        <begin position="72"/>
        <end position="87"/>
    </location>
</feature>
<evidence type="ECO:0000313" key="3">
    <source>
        <dbReference type="Proteomes" id="UP000572817"/>
    </source>
</evidence>
<evidence type="ECO:0000256" key="1">
    <source>
        <dbReference type="SAM" id="MobiDB-lite"/>
    </source>
</evidence>
<sequence length="425" mass="45970">MRPYKPLANITDNQNKARPAFYKLRRAPTQEGSIIGPISASRGSFETDPQKTHLLWLLVRTTHPVRTMSKEVASTSGRRSAPTTSTALRDMQQPGQPGFETVVLAPRGIDISTATLSCHNAFQHFNTTPPDASAPRTTHYQAVAGLRNIPDTMWLAAGDPNTAKRIVANYALLHRDKYPPEEWAATAQEQLLKTAGLQPRTAEQAAMAPMRLLGQSFQPDRDGEPSALQQPVGGAASTRSSSGTREPAARPASLLKADLTLSVSYHLAAGRLGAASGLSASQLANYAPLRHRRACFPYLVAHITGCDSVTSLQRSRHLLAAAGAVELFGRSPTAATLYGLVLGGVRFEIWELAPKCVDEWRGSSSRKVANGVLDEEEDVGALMDWLNEIHRWGNTVHANACAQAIRVLCCSEDRSRRVEGGGRAE</sequence>
<feature type="compositionally biased region" description="Low complexity" evidence="1">
    <location>
        <begin position="233"/>
        <end position="245"/>
    </location>
</feature>
<reference evidence="2" key="1">
    <citation type="submission" date="2020-04" db="EMBL/GenBank/DDBJ databases">
        <title>Genome Assembly and Annotation of Botryosphaeria dothidea sdau 11-99, a Latent Pathogen of Apple Fruit Ring Rot in China.</title>
        <authorList>
            <person name="Yu C."/>
            <person name="Diao Y."/>
            <person name="Lu Q."/>
            <person name="Zhao J."/>
            <person name="Cui S."/>
            <person name="Peng C."/>
            <person name="He B."/>
            <person name="Liu H."/>
        </authorList>
    </citation>
    <scope>NUCLEOTIDE SEQUENCE [LARGE SCALE GENOMIC DNA]</scope>
    <source>
        <strain evidence="2">Sdau11-99</strain>
    </source>
</reference>
<accession>A0A8H4IWY5</accession>
<keyword evidence="3" id="KW-1185">Reference proteome</keyword>
<feature type="region of interest" description="Disordered" evidence="1">
    <location>
        <begin position="215"/>
        <end position="249"/>
    </location>
</feature>
<name>A0A8H4IWY5_9PEZI</name>
<evidence type="ECO:0000313" key="2">
    <source>
        <dbReference type="EMBL" id="KAF4306618.1"/>
    </source>
</evidence>
<comment type="caution">
    <text evidence="2">The sequence shown here is derived from an EMBL/GenBank/DDBJ whole genome shotgun (WGS) entry which is preliminary data.</text>
</comment>
<organism evidence="2 3">
    <name type="scientific">Botryosphaeria dothidea</name>
    <dbReference type="NCBI Taxonomy" id="55169"/>
    <lineage>
        <taxon>Eukaryota</taxon>
        <taxon>Fungi</taxon>
        <taxon>Dikarya</taxon>
        <taxon>Ascomycota</taxon>
        <taxon>Pezizomycotina</taxon>
        <taxon>Dothideomycetes</taxon>
        <taxon>Dothideomycetes incertae sedis</taxon>
        <taxon>Botryosphaeriales</taxon>
        <taxon>Botryosphaeriaceae</taxon>
        <taxon>Botryosphaeria</taxon>
    </lineage>
</organism>
<dbReference type="Proteomes" id="UP000572817">
    <property type="component" value="Unassembled WGS sequence"/>
</dbReference>